<dbReference type="SUPFAM" id="SSF52540">
    <property type="entry name" value="P-loop containing nucleoside triphosphate hydrolases"/>
    <property type="match status" value="1"/>
</dbReference>
<evidence type="ECO:0000313" key="6">
    <source>
        <dbReference type="EMBL" id="MFI9099103.1"/>
    </source>
</evidence>
<keyword evidence="1 3" id="KW-0853">WD repeat</keyword>
<feature type="repeat" description="WD" evidence="3">
    <location>
        <begin position="819"/>
        <end position="860"/>
    </location>
</feature>
<dbReference type="InterPro" id="IPR001680">
    <property type="entry name" value="WD40_rpt"/>
</dbReference>
<evidence type="ECO:0000256" key="2">
    <source>
        <dbReference type="ARBA" id="ARBA00022737"/>
    </source>
</evidence>
<dbReference type="SMART" id="SM00320">
    <property type="entry name" value="WD40"/>
    <property type="match status" value="14"/>
</dbReference>
<dbReference type="InterPro" id="IPR049052">
    <property type="entry name" value="nSTAND1"/>
</dbReference>
<organism evidence="6 7">
    <name type="scientific">Streptomyces fildesensis</name>
    <dbReference type="NCBI Taxonomy" id="375757"/>
    <lineage>
        <taxon>Bacteria</taxon>
        <taxon>Bacillati</taxon>
        <taxon>Actinomycetota</taxon>
        <taxon>Actinomycetes</taxon>
        <taxon>Kitasatosporales</taxon>
        <taxon>Streptomycetaceae</taxon>
        <taxon>Streptomyces</taxon>
    </lineage>
</organism>
<evidence type="ECO:0000259" key="5">
    <source>
        <dbReference type="Pfam" id="PF20703"/>
    </source>
</evidence>
<sequence>MTIIRKPDGPRRTRPGPDAREMHCPYPGLMPFGAEHRDWFYGRDQMIHTVLERMDARILEGGPLVLIGPSGAGKSSLLAAGVLPALGDGRLPVAGSSSWPRLMLTPTASPALALAAAAGLDADDARHLAESWPSDPSRCVADLREMTSADAAAEAGGSHAAGLIVVVDQFEEVFTACTDEAEREWFVEVLDLLAKDAGGAVVLSLRADFYAACTSYPQLRAALQAGPAVLGPMTESELKEAIRLPAEDVALEVEDGLVELLLADLGAVGGLEGAGSAGRLPLLAHALRATWQQRSGHRLTVDGYRVTGGIQRALANTADRLFDALPPPGRDIARWVFLRLVTVGRDADDTRRRARYDDLLRHAPDPKSAKAVVDDFTRGRLLTRDQDAVTITHEVLIRAWPRLREWIEQDRDGNLVRQDLEEAAAAWDHAGRESGALYRGNRLEIAQAWAEKHTPDLSTAAGAFLATARRHQRRGQRLRRSAVAAITALAVIASTAAVFAFLQNARALAARDQAIDAAVASESLRLAPTDPSLSAQLALAAYHMDPNPQASSRLITTENTPLDIRLPGSKGSVYTADYSPDGHTLAVGYVYQNIVRLWDVSDPSHPVALGRPLPEEASVDSILSVKFSPDGRTLAVGGHANHVGNSGSGGFVDLWDLTSPSHPVLLGRPASTGVSAWDFISAIQSLAFSPDGRTLAAGRAAGIVSLWNVTHPAAVTSDGEAYDACSSSHYLSSLAFSPDGRTLATACSAGTGTSTIGLWNTTDPSQPTHRGRTLNADSKVISVAFSSDGHTLAAGAVDNNVHLWNLTDPEHPAPLGKPLTGPALAVMSVAFSPDGHILAAGSADRTVHLWNVTDVKVITPLGRTLSSPGAGVNAVAFSPDSRTLAAGNSDGNVDLWNLPPTQLIGAGGNVASVAFSPDGHTLAAGNQNGTVSLWNTADPGHPAPRGTPLTGPTKPVNAVAFSPDGHTLAAGDGGGTVTLWNTTDPDHPVTLGRPLTGTNGLIFSLAFSPDGHTLAVAGDDRDKSFGIAFWNVSDPAQPTRNGNIDTDHTRSIQSIAFSPDGHALATGGDTSTHEVGLWSTTDLGVRIGRPIPQPTGISTWVAFSPDGHTLATGNSNGTITLWDSTDLNHLTQRGRPLTIPGGSLWSIAFSPDGKTLAAAGHTSVGTIALWNVTDPDHPTAIGEPLTVATGPVSVLAFSPDGHTLAATTGDGVATVWDLNVEAAIHNICANSTGALGRENWSTYVPTIGYKPPCPQT</sequence>
<evidence type="ECO:0000256" key="1">
    <source>
        <dbReference type="ARBA" id="ARBA00022574"/>
    </source>
</evidence>
<feature type="region of interest" description="Disordered" evidence="4">
    <location>
        <begin position="1"/>
        <end position="21"/>
    </location>
</feature>
<dbReference type="InterPro" id="IPR011044">
    <property type="entry name" value="Quino_amine_DH_bsu"/>
</dbReference>
<dbReference type="SUPFAM" id="SSF50969">
    <property type="entry name" value="YVTN repeat-like/Quinoprotein amine dehydrogenase"/>
    <property type="match status" value="1"/>
</dbReference>
<feature type="repeat" description="WD" evidence="3">
    <location>
        <begin position="773"/>
        <end position="806"/>
    </location>
</feature>
<feature type="repeat" description="WD" evidence="3">
    <location>
        <begin position="949"/>
        <end position="990"/>
    </location>
</feature>
<dbReference type="SUPFAM" id="SSF50978">
    <property type="entry name" value="WD40 repeat-like"/>
    <property type="match status" value="2"/>
</dbReference>
<feature type="repeat" description="WD" evidence="3">
    <location>
        <begin position="903"/>
        <end position="935"/>
    </location>
</feature>
<evidence type="ECO:0000256" key="3">
    <source>
        <dbReference type="PROSITE-ProRule" id="PRU00221"/>
    </source>
</evidence>
<name>A0ABW8BY64_9ACTN</name>
<dbReference type="CDD" id="cd00200">
    <property type="entry name" value="WD40"/>
    <property type="match status" value="2"/>
</dbReference>
<dbReference type="PANTHER" id="PTHR22847">
    <property type="entry name" value="WD40 REPEAT PROTEIN"/>
    <property type="match status" value="1"/>
</dbReference>
<dbReference type="EMBL" id="JBITYG010000001">
    <property type="protein sequence ID" value="MFI9099103.1"/>
    <property type="molecule type" value="Genomic_DNA"/>
</dbReference>
<dbReference type="Gene3D" id="2.130.10.10">
    <property type="entry name" value="YVTN repeat-like/Quinoprotein amine dehydrogenase"/>
    <property type="match status" value="6"/>
</dbReference>
<reference evidence="6 7" key="1">
    <citation type="submission" date="2024-10" db="EMBL/GenBank/DDBJ databases">
        <title>The Natural Products Discovery Center: Release of the First 8490 Sequenced Strains for Exploring Actinobacteria Biosynthetic Diversity.</title>
        <authorList>
            <person name="Kalkreuter E."/>
            <person name="Kautsar S.A."/>
            <person name="Yang D."/>
            <person name="Bader C.D."/>
            <person name="Teijaro C.N."/>
            <person name="Fluegel L."/>
            <person name="Davis C.M."/>
            <person name="Simpson J.R."/>
            <person name="Lauterbach L."/>
            <person name="Steele A.D."/>
            <person name="Gui C."/>
            <person name="Meng S."/>
            <person name="Li G."/>
            <person name="Viehrig K."/>
            <person name="Ye F."/>
            <person name="Su P."/>
            <person name="Kiefer A.F."/>
            <person name="Nichols A."/>
            <person name="Cepeda A.J."/>
            <person name="Yan W."/>
            <person name="Fan B."/>
            <person name="Jiang Y."/>
            <person name="Adhikari A."/>
            <person name="Zheng C.-J."/>
            <person name="Schuster L."/>
            <person name="Cowan T.M."/>
            <person name="Smanski M.J."/>
            <person name="Chevrette M.G."/>
            <person name="De Carvalho L.P.S."/>
            <person name="Shen B."/>
        </authorList>
    </citation>
    <scope>NUCLEOTIDE SEQUENCE [LARGE SCALE GENOMIC DNA]</scope>
    <source>
        <strain evidence="6 7">NPDC053399</strain>
    </source>
</reference>
<dbReference type="InterPro" id="IPR019775">
    <property type="entry name" value="WD40_repeat_CS"/>
</dbReference>
<dbReference type="PROSITE" id="PS50294">
    <property type="entry name" value="WD_REPEATS_REGION"/>
    <property type="match status" value="6"/>
</dbReference>
<dbReference type="PROSITE" id="PS50082">
    <property type="entry name" value="WD_REPEATS_2"/>
    <property type="match status" value="8"/>
</dbReference>
<proteinExistence type="predicted"/>
<dbReference type="Proteomes" id="UP001614394">
    <property type="component" value="Unassembled WGS sequence"/>
</dbReference>
<dbReference type="InterPro" id="IPR036322">
    <property type="entry name" value="WD40_repeat_dom_sf"/>
</dbReference>
<comment type="caution">
    <text evidence="6">The sequence shown here is derived from an EMBL/GenBank/DDBJ whole genome shotgun (WGS) entry which is preliminary data.</text>
</comment>
<dbReference type="RefSeq" id="WP_399643322.1">
    <property type="nucleotide sequence ID" value="NZ_JBITYG010000001.1"/>
</dbReference>
<keyword evidence="7" id="KW-1185">Reference proteome</keyword>
<feature type="domain" description="Novel STAND NTPase 1" evidence="5">
    <location>
        <begin position="25"/>
        <end position="434"/>
    </location>
</feature>
<feature type="repeat" description="WD" evidence="3">
    <location>
        <begin position="865"/>
        <end position="906"/>
    </location>
</feature>
<protein>
    <recommendedName>
        <fullName evidence="5">Novel STAND NTPase 1 domain-containing protein</fullName>
    </recommendedName>
</protein>
<feature type="repeat" description="WD" evidence="3">
    <location>
        <begin position="681"/>
        <end position="717"/>
    </location>
</feature>
<keyword evidence="2" id="KW-0677">Repeat</keyword>
<accession>A0ABW8BY64</accession>
<dbReference type="Pfam" id="PF20703">
    <property type="entry name" value="nSTAND1"/>
    <property type="match status" value="1"/>
</dbReference>
<dbReference type="PROSITE" id="PS00678">
    <property type="entry name" value="WD_REPEATS_1"/>
    <property type="match status" value="3"/>
</dbReference>
<feature type="repeat" description="WD" evidence="3">
    <location>
        <begin position="1101"/>
        <end position="1132"/>
    </location>
</feature>
<gene>
    <name evidence="6" type="ORF">ACIGXA_01150</name>
</gene>
<dbReference type="InterPro" id="IPR015943">
    <property type="entry name" value="WD40/YVTN_repeat-like_dom_sf"/>
</dbReference>
<evidence type="ECO:0000313" key="7">
    <source>
        <dbReference type="Proteomes" id="UP001614394"/>
    </source>
</evidence>
<dbReference type="PANTHER" id="PTHR22847:SF637">
    <property type="entry name" value="WD REPEAT DOMAIN 5B"/>
    <property type="match status" value="1"/>
</dbReference>
<dbReference type="InterPro" id="IPR027417">
    <property type="entry name" value="P-loop_NTPase"/>
</dbReference>
<evidence type="ECO:0000256" key="4">
    <source>
        <dbReference type="SAM" id="MobiDB-lite"/>
    </source>
</evidence>
<dbReference type="Pfam" id="PF00400">
    <property type="entry name" value="WD40"/>
    <property type="match status" value="13"/>
</dbReference>
<feature type="repeat" description="WD" evidence="3">
    <location>
        <begin position="1185"/>
        <end position="1226"/>
    </location>
</feature>